<reference evidence="1 2" key="1">
    <citation type="journal article" date="2024" name="G3 (Bethesda)">
        <title>Genome assembly of Hibiscus sabdariffa L. provides insights into metabolisms of medicinal natural products.</title>
        <authorList>
            <person name="Kim T."/>
        </authorList>
    </citation>
    <scope>NUCLEOTIDE SEQUENCE [LARGE SCALE GENOMIC DNA]</scope>
    <source>
        <strain evidence="1">TK-2024</strain>
        <tissue evidence="1">Old leaves</tissue>
    </source>
</reference>
<evidence type="ECO:0008006" key="3">
    <source>
        <dbReference type="Google" id="ProtNLM"/>
    </source>
</evidence>
<organism evidence="1 2">
    <name type="scientific">Hibiscus sabdariffa</name>
    <name type="common">roselle</name>
    <dbReference type="NCBI Taxonomy" id="183260"/>
    <lineage>
        <taxon>Eukaryota</taxon>
        <taxon>Viridiplantae</taxon>
        <taxon>Streptophyta</taxon>
        <taxon>Embryophyta</taxon>
        <taxon>Tracheophyta</taxon>
        <taxon>Spermatophyta</taxon>
        <taxon>Magnoliopsida</taxon>
        <taxon>eudicotyledons</taxon>
        <taxon>Gunneridae</taxon>
        <taxon>Pentapetalae</taxon>
        <taxon>rosids</taxon>
        <taxon>malvids</taxon>
        <taxon>Malvales</taxon>
        <taxon>Malvaceae</taxon>
        <taxon>Malvoideae</taxon>
        <taxon>Hibiscus</taxon>
    </lineage>
</organism>
<protein>
    <recommendedName>
        <fullName evidence="3">UBN2 domain-containing protein</fullName>
    </recommendedName>
</protein>
<dbReference type="Proteomes" id="UP001396334">
    <property type="component" value="Unassembled WGS sequence"/>
</dbReference>
<sequence>MEPDDNVTKMFDCFSVIVNGLKGLGEVIPDDKLVRKLLYSLPKSWDSKRTTIIEAKDLKTLKLDALMGSLITHEIMKQGREEEKKREDKKLEKNEVEKKKIGIALKAS</sequence>
<dbReference type="EMBL" id="JBBPBN010000018">
    <property type="protein sequence ID" value="KAK9018958.1"/>
    <property type="molecule type" value="Genomic_DNA"/>
</dbReference>
<evidence type="ECO:0000313" key="1">
    <source>
        <dbReference type="EMBL" id="KAK9018958.1"/>
    </source>
</evidence>
<dbReference type="Pfam" id="PF14223">
    <property type="entry name" value="Retrotran_gag_2"/>
    <property type="match status" value="1"/>
</dbReference>
<name>A0ABR2S180_9ROSI</name>
<accession>A0ABR2S180</accession>
<keyword evidence="2" id="KW-1185">Reference proteome</keyword>
<comment type="caution">
    <text evidence="1">The sequence shown here is derived from an EMBL/GenBank/DDBJ whole genome shotgun (WGS) entry which is preliminary data.</text>
</comment>
<evidence type="ECO:0000313" key="2">
    <source>
        <dbReference type="Proteomes" id="UP001396334"/>
    </source>
</evidence>
<proteinExistence type="predicted"/>
<gene>
    <name evidence="1" type="ORF">V6N11_034001</name>
</gene>